<evidence type="ECO:0000256" key="1">
    <source>
        <dbReference type="SAM" id="SignalP"/>
    </source>
</evidence>
<gene>
    <name evidence="2" type="ORF">AB0L16_17225</name>
</gene>
<feature type="chain" id="PRO_5046908289" description="Secreted protein" evidence="1">
    <location>
        <begin position="20"/>
        <end position="178"/>
    </location>
</feature>
<feature type="signal peptide" evidence="1">
    <location>
        <begin position="1"/>
        <end position="19"/>
    </location>
</feature>
<organism evidence="2 3">
    <name type="scientific">Streptomyces orinoci</name>
    <name type="common">Streptoverticillium orinoci</name>
    <dbReference type="NCBI Taxonomy" id="67339"/>
    <lineage>
        <taxon>Bacteria</taxon>
        <taxon>Bacillati</taxon>
        <taxon>Actinomycetota</taxon>
        <taxon>Actinomycetes</taxon>
        <taxon>Kitasatosporales</taxon>
        <taxon>Streptomycetaceae</taxon>
        <taxon>Streptomyces</taxon>
    </lineage>
</organism>
<evidence type="ECO:0008006" key="4">
    <source>
        <dbReference type="Google" id="ProtNLM"/>
    </source>
</evidence>
<dbReference type="Proteomes" id="UP001552594">
    <property type="component" value="Unassembled WGS sequence"/>
</dbReference>
<accession>A0ABV3JZ87</accession>
<sequence length="178" mass="17883">MIGKRGVAGIALSSLTLLAAAVGGVPAAQAHDRTALECAGQENITYGPGLGLSSAGSARVTVDGTYHCTDAAGRGATARYHTVGETGSGCLLFAWNRSKEVLHFADGATTVITYRSGPSVRVAGVNAALLRGTVTGGRGKGAAAEKVIETVPGSLPTECVLGAGIRHTTGLTRLSIRP</sequence>
<dbReference type="RefSeq" id="WP_109280237.1">
    <property type="nucleotide sequence ID" value="NZ_JBFAUK010000012.1"/>
</dbReference>
<keyword evidence="3" id="KW-1185">Reference proteome</keyword>
<name>A0ABV3JZ87_STRON</name>
<keyword evidence="1" id="KW-0732">Signal</keyword>
<protein>
    <recommendedName>
        <fullName evidence="4">Secreted protein</fullName>
    </recommendedName>
</protein>
<evidence type="ECO:0000313" key="3">
    <source>
        <dbReference type="Proteomes" id="UP001552594"/>
    </source>
</evidence>
<dbReference type="EMBL" id="JBFAUK010000012">
    <property type="protein sequence ID" value="MEV5508201.1"/>
    <property type="molecule type" value="Genomic_DNA"/>
</dbReference>
<reference evidence="2 3" key="1">
    <citation type="submission" date="2024-06" db="EMBL/GenBank/DDBJ databases">
        <title>The Natural Products Discovery Center: Release of the First 8490 Sequenced Strains for Exploring Actinobacteria Biosynthetic Diversity.</title>
        <authorList>
            <person name="Kalkreuter E."/>
            <person name="Kautsar S.A."/>
            <person name="Yang D."/>
            <person name="Bader C.D."/>
            <person name="Teijaro C.N."/>
            <person name="Fluegel L."/>
            <person name="Davis C.M."/>
            <person name="Simpson J.R."/>
            <person name="Lauterbach L."/>
            <person name="Steele A.D."/>
            <person name="Gui C."/>
            <person name="Meng S."/>
            <person name="Li G."/>
            <person name="Viehrig K."/>
            <person name="Ye F."/>
            <person name="Su P."/>
            <person name="Kiefer A.F."/>
            <person name="Nichols A."/>
            <person name="Cepeda A.J."/>
            <person name="Yan W."/>
            <person name="Fan B."/>
            <person name="Jiang Y."/>
            <person name="Adhikari A."/>
            <person name="Zheng C.-J."/>
            <person name="Schuster L."/>
            <person name="Cowan T.M."/>
            <person name="Smanski M.J."/>
            <person name="Chevrette M.G."/>
            <person name="De Carvalho L.P.S."/>
            <person name="Shen B."/>
        </authorList>
    </citation>
    <scope>NUCLEOTIDE SEQUENCE [LARGE SCALE GENOMIC DNA]</scope>
    <source>
        <strain evidence="2 3">NPDC052347</strain>
    </source>
</reference>
<evidence type="ECO:0000313" key="2">
    <source>
        <dbReference type="EMBL" id="MEV5508201.1"/>
    </source>
</evidence>
<proteinExistence type="predicted"/>
<comment type="caution">
    <text evidence="2">The sequence shown here is derived from an EMBL/GenBank/DDBJ whole genome shotgun (WGS) entry which is preliminary data.</text>
</comment>